<dbReference type="Pfam" id="PF00082">
    <property type="entry name" value="Peptidase_S8"/>
    <property type="match status" value="1"/>
</dbReference>
<feature type="active site" description="Charge relay system" evidence="4">
    <location>
        <position position="131"/>
    </location>
</feature>
<organism evidence="6 7">
    <name type="scientific">Mesorhizobium abyssinicae</name>
    <dbReference type="NCBI Taxonomy" id="1209958"/>
    <lineage>
        <taxon>Bacteria</taxon>
        <taxon>Pseudomonadati</taxon>
        <taxon>Pseudomonadota</taxon>
        <taxon>Alphaproteobacteria</taxon>
        <taxon>Hyphomicrobiales</taxon>
        <taxon>Phyllobacteriaceae</taxon>
        <taxon>Mesorhizobium</taxon>
    </lineage>
</organism>
<comment type="caution">
    <text evidence="6">The sequence shown here is derived from an EMBL/GenBank/DDBJ whole genome shotgun (WGS) entry which is preliminary data.</text>
</comment>
<evidence type="ECO:0000256" key="1">
    <source>
        <dbReference type="ARBA" id="ARBA00022670"/>
    </source>
</evidence>
<name>A0ABU5AG21_9HYPH</name>
<dbReference type="Gene3D" id="3.40.50.200">
    <property type="entry name" value="Peptidase S8/S53 domain"/>
    <property type="match status" value="1"/>
</dbReference>
<evidence type="ECO:0000313" key="6">
    <source>
        <dbReference type="EMBL" id="MDX8536223.1"/>
    </source>
</evidence>
<feature type="active site" description="Charge relay system" evidence="4">
    <location>
        <position position="110"/>
    </location>
</feature>
<keyword evidence="2 4" id="KW-0378">Hydrolase</keyword>
<dbReference type="SUPFAM" id="SSF52743">
    <property type="entry name" value="Subtilisin-like"/>
    <property type="match status" value="1"/>
</dbReference>
<keyword evidence="7" id="KW-1185">Reference proteome</keyword>
<dbReference type="InterPro" id="IPR036852">
    <property type="entry name" value="Peptidase_S8/S53_dom_sf"/>
</dbReference>
<sequence length="351" mass="36269">MSRLTRLEVQNRPSWFLFDWSKSMSANHWKFGLAAAALAIFSAPIASAQEALDADQTAALCHGAGSICVSATIPAAPTTQATVQSWMSPEVGAAWAAGYKGSGVTITIVDDFSSTSRFSGNFGLGTQNQRHGEWTRQEASMVAPLAAIRSKDFSTGSSVALAAGLNVLNLSYGMYARAGYSTSQIGWAPEEASIISYATKGSAVVSKAAGNDAVAVGGIKNGQQDYLNLALVGKASAIFVGALSTNGTTTSKAQLASYSNYAGSNPLVQSHFLVVGVTGSKTGLYGTSFAAPIISGYAAIVGSKFTTATPTQITNQLLNTARTDTLLNYNASVYGKGEASLSRALAPASIR</sequence>
<feature type="domain" description="Peptidase S8/S53" evidence="5">
    <location>
        <begin position="158"/>
        <end position="329"/>
    </location>
</feature>
<keyword evidence="1 4" id="KW-0645">Protease</keyword>
<evidence type="ECO:0000256" key="2">
    <source>
        <dbReference type="ARBA" id="ARBA00022801"/>
    </source>
</evidence>
<reference evidence="6 7" key="1">
    <citation type="submission" date="2023-08" db="EMBL/GenBank/DDBJ databases">
        <title>Implementing the SeqCode for naming new Mesorhizobium species isolated from Vachellia karroo root nodules.</title>
        <authorList>
            <person name="Van Lill M."/>
        </authorList>
    </citation>
    <scope>NUCLEOTIDE SEQUENCE [LARGE SCALE GENOMIC DNA]</scope>
    <source>
        <strain evidence="6 7">VK4B</strain>
    </source>
</reference>
<dbReference type="PROSITE" id="PS51892">
    <property type="entry name" value="SUBTILASE"/>
    <property type="match status" value="1"/>
</dbReference>
<dbReference type="RefSeq" id="WP_320319472.1">
    <property type="nucleotide sequence ID" value="NZ_JAVIIP010000001.1"/>
</dbReference>
<feature type="active site" description="Charge relay system" evidence="4">
    <location>
        <position position="288"/>
    </location>
</feature>
<keyword evidence="3 4" id="KW-0720">Serine protease</keyword>
<dbReference type="PROSITE" id="PS00138">
    <property type="entry name" value="SUBTILASE_SER"/>
    <property type="match status" value="1"/>
</dbReference>
<proteinExistence type="inferred from homology"/>
<protein>
    <submittedName>
        <fullName evidence="6">S8 family serine peptidase</fullName>
    </submittedName>
</protein>
<comment type="similarity">
    <text evidence="4">Belongs to the peptidase S8 family.</text>
</comment>
<evidence type="ECO:0000313" key="7">
    <source>
        <dbReference type="Proteomes" id="UP001276564"/>
    </source>
</evidence>
<accession>A0ABU5AG21</accession>
<evidence type="ECO:0000256" key="4">
    <source>
        <dbReference type="PROSITE-ProRule" id="PRU01240"/>
    </source>
</evidence>
<dbReference type="Proteomes" id="UP001276564">
    <property type="component" value="Unassembled WGS sequence"/>
</dbReference>
<dbReference type="InterPro" id="IPR023828">
    <property type="entry name" value="Peptidase_S8_Ser-AS"/>
</dbReference>
<dbReference type="EMBL" id="JAVIIP010000001">
    <property type="protein sequence ID" value="MDX8536223.1"/>
    <property type="molecule type" value="Genomic_DNA"/>
</dbReference>
<gene>
    <name evidence="6" type="ORF">RFM23_01150</name>
</gene>
<evidence type="ECO:0000259" key="5">
    <source>
        <dbReference type="Pfam" id="PF00082"/>
    </source>
</evidence>
<evidence type="ECO:0000256" key="3">
    <source>
        <dbReference type="ARBA" id="ARBA00022825"/>
    </source>
</evidence>
<dbReference type="InterPro" id="IPR000209">
    <property type="entry name" value="Peptidase_S8/S53_dom"/>
</dbReference>